<dbReference type="CDD" id="cd06186">
    <property type="entry name" value="NOX_Duox_like_FAD_NADP"/>
    <property type="match status" value="1"/>
</dbReference>
<dbReference type="STRING" id="58919.A0A316Z4N5"/>
<feature type="transmembrane region" description="Helical" evidence="10">
    <location>
        <begin position="250"/>
        <end position="268"/>
    </location>
</feature>
<evidence type="ECO:0000256" key="5">
    <source>
        <dbReference type="ARBA" id="ARBA00022692"/>
    </source>
</evidence>
<dbReference type="GO" id="GO:0006879">
    <property type="term" value="P:intracellular iron ion homeostasis"/>
    <property type="evidence" value="ECO:0007669"/>
    <property type="project" value="TreeGrafter"/>
</dbReference>
<evidence type="ECO:0000259" key="11">
    <source>
        <dbReference type="PROSITE" id="PS51384"/>
    </source>
</evidence>
<dbReference type="GO" id="GO:0052851">
    <property type="term" value="F:ferric-chelate reductase (NADPH) activity"/>
    <property type="evidence" value="ECO:0007669"/>
    <property type="project" value="UniProtKB-EC"/>
</dbReference>
<reference evidence="12 13" key="1">
    <citation type="journal article" date="2018" name="Mol. Biol. Evol.">
        <title>Broad Genomic Sampling Reveals a Smut Pathogenic Ancestry of the Fungal Clade Ustilaginomycotina.</title>
        <authorList>
            <person name="Kijpornyongpan T."/>
            <person name="Mondo S.J."/>
            <person name="Barry K."/>
            <person name="Sandor L."/>
            <person name="Lee J."/>
            <person name="Lipzen A."/>
            <person name="Pangilinan J."/>
            <person name="LaButti K."/>
            <person name="Hainaut M."/>
            <person name="Henrissat B."/>
            <person name="Grigoriev I.V."/>
            <person name="Spatafora J.W."/>
            <person name="Aime M.C."/>
        </authorList>
    </citation>
    <scope>NUCLEOTIDE SEQUENCE [LARGE SCALE GENOMIC DNA]</scope>
    <source>
        <strain evidence="12 13">MCA 4186</strain>
    </source>
</reference>
<feature type="transmembrane region" description="Helical" evidence="10">
    <location>
        <begin position="274"/>
        <end position="293"/>
    </location>
</feature>
<gene>
    <name evidence="12" type="ORF">FA09DRAFT_302001</name>
</gene>
<keyword evidence="7" id="KW-0406">Ion transport</keyword>
<proteinExistence type="predicted"/>
<dbReference type="InterPro" id="IPR013130">
    <property type="entry name" value="Fe3_Rdtase_TM_dom"/>
</dbReference>
<feature type="transmembrane region" description="Helical" evidence="10">
    <location>
        <begin position="182"/>
        <end position="200"/>
    </location>
</feature>
<evidence type="ECO:0000256" key="4">
    <source>
        <dbReference type="ARBA" id="ARBA00022475"/>
    </source>
</evidence>
<dbReference type="GO" id="GO:0006826">
    <property type="term" value="P:iron ion transport"/>
    <property type="evidence" value="ECO:0007669"/>
    <property type="project" value="TreeGrafter"/>
</dbReference>
<dbReference type="PANTHER" id="PTHR32361">
    <property type="entry name" value="FERRIC/CUPRIC REDUCTASE TRANSMEMBRANE COMPONENT"/>
    <property type="match status" value="1"/>
</dbReference>
<feature type="domain" description="FAD-binding FR-type" evidence="11">
    <location>
        <begin position="306"/>
        <end position="438"/>
    </location>
</feature>
<dbReference type="GO" id="GO:0005886">
    <property type="term" value="C:plasma membrane"/>
    <property type="evidence" value="ECO:0007669"/>
    <property type="project" value="UniProtKB-SubCell"/>
</dbReference>
<keyword evidence="13" id="KW-1185">Reference proteome</keyword>
<dbReference type="SUPFAM" id="SSF52343">
    <property type="entry name" value="Ferredoxin reductase-like, C-terminal NADP-linked domain"/>
    <property type="match status" value="1"/>
</dbReference>
<evidence type="ECO:0000256" key="2">
    <source>
        <dbReference type="ARBA" id="ARBA00012668"/>
    </source>
</evidence>
<dbReference type="InterPro" id="IPR017927">
    <property type="entry name" value="FAD-bd_FR_type"/>
</dbReference>
<evidence type="ECO:0000256" key="7">
    <source>
        <dbReference type="ARBA" id="ARBA00023065"/>
    </source>
</evidence>
<evidence type="ECO:0000256" key="1">
    <source>
        <dbReference type="ARBA" id="ARBA00004651"/>
    </source>
</evidence>
<dbReference type="Gene3D" id="3.40.50.80">
    <property type="entry name" value="Nucleotide-binding domain of ferredoxin-NADP reductase (FNR) module"/>
    <property type="match status" value="1"/>
</dbReference>
<comment type="subcellular location">
    <subcellularLocation>
        <location evidence="1">Cell membrane</location>
        <topology evidence="1">Multi-pass membrane protein</topology>
    </subcellularLocation>
</comment>
<feature type="transmembrane region" description="Helical" evidence="10">
    <location>
        <begin position="39"/>
        <end position="57"/>
    </location>
</feature>
<keyword evidence="6 10" id="KW-1133">Transmembrane helix</keyword>
<keyword evidence="5 10" id="KW-0812">Transmembrane</keyword>
<dbReference type="InterPro" id="IPR013112">
    <property type="entry name" value="FAD-bd_8"/>
</dbReference>
<dbReference type="InterPro" id="IPR051410">
    <property type="entry name" value="Ferric/Cupric_Reductase"/>
</dbReference>
<accession>A0A316Z4N5</accession>
<dbReference type="Pfam" id="PF01794">
    <property type="entry name" value="Ferric_reduct"/>
    <property type="match status" value="1"/>
</dbReference>
<dbReference type="InterPro" id="IPR039261">
    <property type="entry name" value="FNR_nucleotide-bd"/>
</dbReference>
<comment type="catalytic activity">
    <reaction evidence="9">
        <text>2 a Fe(II)-siderophore + NADP(+) + H(+) = 2 a Fe(III)-siderophore + NADPH</text>
        <dbReference type="Rhea" id="RHEA:28795"/>
        <dbReference type="Rhea" id="RHEA-COMP:11342"/>
        <dbReference type="Rhea" id="RHEA-COMP:11344"/>
        <dbReference type="ChEBI" id="CHEBI:15378"/>
        <dbReference type="ChEBI" id="CHEBI:29033"/>
        <dbReference type="ChEBI" id="CHEBI:29034"/>
        <dbReference type="ChEBI" id="CHEBI:57783"/>
        <dbReference type="ChEBI" id="CHEBI:58349"/>
        <dbReference type="EC" id="1.16.1.9"/>
    </reaction>
</comment>
<dbReference type="Pfam" id="PF08022">
    <property type="entry name" value="FAD_binding_8"/>
    <property type="match status" value="1"/>
</dbReference>
<evidence type="ECO:0000313" key="12">
    <source>
        <dbReference type="EMBL" id="PWN95165.1"/>
    </source>
</evidence>
<dbReference type="GO" id="GO:0015677">
    <property type="term" value="P:copper ion import"/>
    <property type="evidence" value="ECO:0007669"/>
    <property type="project" value="TreeGrafter"/>
</dbReference>
<feature type="transmembrane region" description="Helical" evidence="10">
    <location>
        <begin position="104"/>
        <end position="125"/>
    </location>
</feature>
<dbReference type="Proteomes" id="UP000245946">
    <property type="component" value="Unassembled WGS sequence"/>
</dbReference>
<dbReference type="PROSITE" id="PS51384">
    <property type="entry name" value="FAD_FR"/>
    <property type="match status" value="1"/>
</dbReference>
<keyword evidence="3" id="KW-0813">Transport</keyword>
<evidence type="ECO:0000256" key="6">
    <source>
        <dbReference type="ARBA" id="ARBA00022989"/>
    </source>
</evidence>
<name>A0A316Z4N5_9BASI</name>
<dbReference type="SUPFAM" id="SSF63380">
    <property type="entry name" value="Riboflavin synthase domain-like"/>
    <property type="match status" value="1"/>
</dbReference>
<dbReference type="OrthoDB" id="17725at2759"/>
<dbReference type="InterPro" id="IPR017938">
    <property type="entry name" value="Riboflavin_synthase-like_b-brl"/>
</dbReference>
<sequence length="494" mass="54807">MPYDASRHGPDNRPPSAERMAAMLHHDNWYTMQRYENRTTWVLLALIAFLAVGPGLLRRLRVARPQLAARLVSRLPGYYALAAFCRRIGYVELGHLGFGLRMPALGATLVIVVFSAGMFIWSLVVKPWYRPSREWGSPPLAIRTAMIANALIPFLFALSMKVNVISFLTALSHERLQVYHQWMARLVLLLSVMHTIPFIWQPLHDAGYENLKAWWDSDAVTNWSGVAALAIMAWMVASSTRVFRNMSYEFFVIQHILSAVSFLGLYFWHTANGLNSWIWLWATVGIWGLATLLKWSRSAAASQYFVNMRASVEVGRAELGAGGGEVVRIALRTPVKWAPGSHVFVRFPTLAPLQSHPWTIVTLSSPSPHADSQLVLVARVRGGITRVLHSHVETHATDDEETLLRADDDDGEQGGKMRTSACLVPAIIDGPYGASSAVVQAFDEVVMLIGGMGITYALPTLMHLASARSIVTRHVSLVWTVRDAGAFVSEQKSG</sequence>
<keyword evidence="4" id="KW-1003">Cell membrane</keyword>
<feature type="transmembrane region" description="Helical" evidence="10">
    <location>
        <begin position="220"/>
        <end position="238"/>
    </location>
</feature>
<evidence type="ECO:0000256" key="3">
    <source>
        <dbReference type="ARBA" id="ARBA00022448"/>
    </source>
</evidence>
<keyword evidence="8 10" id="KW-0472">Membrane</keyword>
<feature type="transmembrane region" description="Helical" evidence="10">
    <location>
        <begin position="145"/>
        <end position="170"/>
    </location>
</feature>
<dbReference type="GeneID" id="37267935"/>
<dbReference type="SFLD" id="SFLDS00052">
    <property type="entry name" value="Ferric_Reductase_Domain"/>
    <property type="match status" value="1"/>
</dbReference>
<dbReference type="AlphaFoldDB" id="A0A316Z4N5"/>
<dbReference type="PANTHER" id="PTHR32361:SF23">
    <property type="entry name" value="FERRIC-CHELATE REDUCTASE"/>
    <property type="match status" value="1"/>
</dbReference>
<evidence type="ECO:0000256" key="8">
    <source>
        <dbReference type="ARBA" id="ARBA00023136"/>
    </source>
</evidence>
<evidence type="ECO:0000313" key="13">
    <source>
        <dbReference type="Proteomes" id="UP000245946"/>
    </source>
</evidence>
<dbReference type="EMBL" id="KZ819306">
    <property type="protein sequence ID" value="PWN95165.1"/>
    <property type="molecule type" value="Genomic_DNA"/>
</dbReference>
<evidence type="ECO:0000256" key="10">
    <source>
        <dbReference type="SAM" id="Phobius"/>
    </source>
</evidence>
<evidence type="ECO:0000256" key="9">
    <source>
        <dbReference type="ARBA" id="ARBA00048483"/>
    </source>
</evidence>
<dbReference type="EC" id="1.16.1.9" evidence="2"/>
<dbReference type="SFLD" id="SFLDG01168">
    <property type="entry name" value="Ferric_reductase_subgroup_(FRE"/>
    <property type="match status" value="1"/>
</dbReference>
<dbReference type="RefSeq" id="XP_025595444.1">
    <property type="nucleotide sequence ID" value="XM_025740389.1"/>
</dbReference>
<protein>
    <recommendedName>
        <fullName evidence="2">ferric-chelate reductase (NADPH)</fullName>
        <ecNumber evidence="2">1.16.1.9</ecNumber>
    </recommendedName>
</protein>
<organism evidence="12 13">
    <name type="scientific">Tilletiopsis washingtonensis</name>
    <dbReference type="NCBI Taxonomy" id="58919"/>
    <lineage>
        <taxon>Eukaryota</taxon>
        <taxon>Fungi</taxon>
        <taxon>Dikarya</taxon>
        <taxon>Basidiomycota</taxon>
        <taxon>Ustilaginomycotina</taxon>
        <taxon>Exobasidiomycetes</taxon>
        <taxon>Entylomatales</taxon>
        <taxon>Entylomatales incertae sedis</taxon>
        <taxon>Tilletiopsis</taxon>
    </lineage>
</organism>